<name>A0A8D8RAV3_9HEMI</name>
<feature type="transmembrane region" description="Helical" evidence="1">
    <location>
        <begin position="87"/>
        <end position="105"/>
    </location>
</feature>
<feature type="transmembrane region" description="Helical" evidence="1">
    <location>
        <begin position="44"/>
        <end position="66"/>
    </location>
</feature>
<accession>A0A8D8RAV3</accession>
<keyword evidence="1" id="KW-0472">Membrane</keyword>
<reference evidence="2" key="1">
    <citation type="submission" date="2021-05" db="EMBL/GenBank/DDBJ databases">
        <authorList>
            <person name="Alioto T."/>
            <person name="Alioto T."/>
            <person name="Gomez Garrido J."/>
        </authorList>
    </citation>
    <scope>NUCLEOTIDE SEQUENCE</scope>
</reference>
<dbReference type="EMBL" id="HBUF01137871">
    <property type="protein sequence ID" value="CAG6645685.1"/>
    <property type="molecule type" value="Transcribed_RNA"/>
</dbReference>
<keyword evidence="1" id="KW-1133">Transmembrane helix</keyword>
<dbReference type="AlphaFoldDB" id="A0A8D8RAV3"/>
<organism evidence="2">
    <name type="scientific">Cacopsylla melanoneura</name>
    <dbReference type="NCBI Taxonomy" id="428564"/>
    <lineage>
        <taxon>Eukaryota</taxon>
        <taxon>Metazoa</taxon>
        <taxon>Ecdysozoa</taxon>
        <taxon>Arthropoda</taxon>
        <taxon>Hexapoda</taxon>
        <taxon>Insecta</taxon>
        <taxon>Pterygota</taxon>
        <taxon>Neoptera</taxon>
        <taxon>Paraneoptera</taxon>
        <taxon>Hemiptera</taxon>
        <taxon>Sternorrhyncha</taxon>
        <taxon>Psylloidea</taxon>
        <taxon>Psyllidae</taxon>
        <taxon>Psyllinae</taxon>
        <taxon>Cacopsylla</taxon>
    </lineage>
</organism>
<proteinExistence type="predicted"/>
<sequence length="160" mass="18610">MLRSLHLHHLAPAVAAISISKETRRGGWRKRAGTRGGRGHTTGVHAFFFLYRVGGVFITLVGIVPVDFESRHSRFGSKNVSHNLIKLWLLRWILFQLGICIFIIYKKSYAYKLVSSITTREQYYRHSKDILFGDLVHIGWICLKYKHMFTLRNRSYIDCV</sequence>
<evidence type="ECO:0000256" key="1">
    <source>
        <dbReference type="SAM" id="Phobius"/>
    </source>
</evidence>
<keyword evidence="1" id="KW-0812">Transmembrane</keyword>
<dbReference type="EMBL" id="HBUF01137873">
    <property type="protein sequence ID" value="CAG6645689.1"/>
    <property type="molecule type" value="Transcribed_RNA"/>
</dbReference>
<evidence type="ECO:0000313" key="2">
    <source>
        <dbReference type="EMBL" id="CAG6645689.1"/>
    </source>
</evidence>
<protein>
    <submittedName>
        <fullName evidence="2">Uncharacterized protein</fullName>
    </submittedName>
</protein>